<feature type="non-terminal residue" evidence="2">
    <location>
        <position position="287"/>
    </location>
</feature>
<name>A0A8J9Y894_9NEOP</name>
<protein>
    <recommendedName>
        <fullName evidence="4">Ommochrome-binding protein-like</fullName>
    </recommendedName>
</protein>
<evidence type="ECO:0000256" key="1">
    <source>
        <dbReference type="SAM" id="SignalP"/>
    </source>
</evidence>
<gene>
    <name evidence="2" type="ORF">BINO364_LOCUS4874</name>
</gene>
<evidence type="ECO:0000313" key="3">
    <source>
        <dbReference type="Proteomes" id="UP000838878"/>
    </source>
</evidence>
<dbReference type="EMBL" id="OV170233">
    <property type="protein sequence ID" value="CAH0718376.1"/>
    <property type="molecule type" value="Genomic_DNA"/>
</dbReference>
<accession>A0A8J9Y894</accession>
<dbReference type="Proteomes" id="UP000838878">
    <property type="component" value="Chromosome 13"/>
</dbReference>
<keyword evidence="3" id="KW-1185">Reference proteome</keyword>
<feature type="signal peptide" evidence="1">
    <location>
        <begin position="1"/>
        <end position="15"/>
    </location>
</feature>
<feature type="chain" id="PRO_5035461523" description="Ommochrome-binding protein-like" evidence="1">
    <location>
        <begin position="16"/>
        <end position="287"/>
    </location>
</feature>
<evidence type="ECO:0008006" key="4">
    <source>
        <dbReference type="Google" id="ProtNLM"/>
    </source>
</evidence>
<evidence type="ECO:0000313" key="2">
    <source>
        <dbReference type="EMBL" id="CAH0718376.1"/>
    </source>
</evidence>
<dbReference type="InterPro" id="IPR015943">
    <property type="entry name" value="WD40/YVTN_repeat-like_dom_sf"/>
</dbReference>
<reference evidence="2" key="1">
    <citation type="submission" date="2021-12" db="EMBL/GenBank/DDBJ databases">
        <authorList>
            <person name="Martin H S."/>
        </authorList>
    </citation>
    <scope>NUCLEOTIDE SEQUENCE</scope>
</reference>
<keyword evidence="1" id="KW-0732">Signal</keyword>
<dbReference type="OrthoDB" id="7234944at2759"/>
<dbReference type="SUPFAM" id="SSF101898">
    <property type="entry name" value="NHL repeat"/>
    <property type="match status" value="1"/>
</dbReference>
<organism evidence="2 3">
    <name type="scientific">Brenthis ino</name>
    <name type="common">lesser marbled fritillary</name>
    <dbReference type="NCBI Taxonomy" id="405034"/>
    <lineage>
        <taxon>Eukaryota</taxon>
        <taxon>Metazoa</taxon>
        <taxon>Ecdysozoa</taxon>
        <taxon>Arthropoda</taxon>
        <taxon>Hexapoda</taxon>
        <taxon>Insecta</taxon>
        <taxon>Pterygota</taxon>
        <taxon>Neoptera</taxon>
        <taxon>Endopterygota</taxon>
        <taxon>Lepidoptera</taxon>
        <taxon>Glossata</taxon>
        <taxon>Ditrysia</taxon>
        <taxon>Papilionoidea</taxon>
        <taxon>Nymphalidae</taxon>
        <taxon>Heliconiinae</taxon>
        <taxon>Argynnini</taxon>
        <taxon>Brenthis</taxon>
    </lineage>
</organism>
<dbReference type="Gene3D" id="2.130.10.10">
    <property type="entry name" value="YVTN repeat-like/Quinoprotein amine dehydrogenase"/>
    <property type="match status" value="1"/>
</dbReference>
<sequence length="287" mass="32761">MKFLVVLLNIVIIQAGVIKEENIIENKNEEELCPGVIVNGVYHELEELKSDLDRPYQLAVDYGTNTLFFSYSLNEKDDIFKSAYINLNTKEFSDVAGVENGFAQTVDQNNHEVYIGGSDGLYRYNLSMKSTELFGAKDTNIWSIYFKDILYYTGFPSQFLYTYTNGESQRFKNLEDTKVDQFVIDNDDVIFFTNATGLFSQEKDTKDAVLYQEYPIDGPRALTTDLNGDVYVCVFDGIYKVNKAEISLKKLLDIDDAFGLTFDNENNIIYSDATKLIRLKPNKENAC</sequence>
<dbReference type="AlphaFoldDB" id="A0A8J9Y894"/>
<proteinExistence type="predicted"/>